<accession>A0A5D3WI50</accession>
<organism evidence="2 3">
    <name type="scientific">Geothermobacter ehrlichii</name>
    <dbReference type="NCBI Taxonomy" id="213224"/>
    <lineage>
        <taxon>Bacteria</taxon>
        <taxon>Pseudomonadati</taxon>
        <taxon>Thermodesulfobacteriota</taxon>
        <taxon>Desulfuromonadia</taxon>
        <taxon>Desulfuromonadales</taxon>
        <taxon>Geothermobacteraceae</taxon>
        <taxon>Geothermobacter</taxon>
    </lineage>
</organism>
<protein>
    <submittedName>
        <fullName evidence="2">Uncharacterized protein</fullName>
    </submittedName>
</protein>
<dbReference type="RefSeq" id="WP_148896433.1">
    <property type="nucleotide sequence ID" value="NZ_VNIB01000010.1"/>
</dbReference>
<evidence type="ECO:0000313" key="2">
    <source>
        <dbReference type="EMBL" id="TYO97536.1"/>
    </source>
</evidence>
<dbReference type="EMBL" id="VNIB01000010">
    <property type="protein sequence ID" value="TYO97536.1"/>
    <property type="molecule type" value="Genomic_DNA"/>
</dbReference>
<sequence length="203" mass="21835">MYGKAVFLAMNSLFMLALLLAFLLSSPLISLGATEPELGLDTSQLVSVEDTALEQTRGRYFDFYFTISFTGYWRHDDPTPGLPSARLAYNFGMGTQQQDGNLHLTLTDGDDTPSPPSTPPLQVDDRDAAPSEQPPEPPGENPMAIISGGFDGSSGAFQITQVPGSDNVVTSGLAINLWMLNVQESATAERVRSALTEMLGMTQ</sequence>
<keyword evidence="3" id="KW-1185">Reference proteome</keyword>
<reference evidence="2 3" key="1">
    <citation type="submission" date="2019-07" db="EMBL/GenBank/DDBJ databases">
        <title>Genomic Encyclopedia of Type Strains, Phase IV (KMG-IV): sequencing the most valuable type-strain genomes for metagenomic binning, comparative biology and taxonomic classification.</title>
        <authorList>
            <person name="Goeker M."/>
        </authorList>
    </citation>
    <scope>NUCLEOTIDE SEQUENCE [LARGE SCALE GENOMIC DNA]</scope>
    <source>
        <strain evidence="2 3">SS015</strain>
    </source>
</reference>
<dbReference type="AlphaFoldDB" id="A0A5D3WI50"/>
<evidence type="ECO:0000256" key="1">
    <source>
        <dbReference type="SAM" id="MobiDB-lite"/>
    </source>
</evidence>
<name>A0A5D3WI50_9BACT</name>
<comment type="caution">
    <text evidence="2">The sequence shown here is derived from an EMBL/GenBank/DDBJ whole genome shotgun (WGS) entry which is preliminary data.</text>
</comment>
<gene>
    <name evidence="2" type="ORF">EDC39_11076</name>
</gene>
<evidence type="ECO:0000313" key="3">
    <source>
        <dbReference type="Proteomes" id="UP000324159"/>
    </source>
</evidence>
<feature type="region of interest" description="Disordered" evidence="1">
    <location>
        <begin position="100"/>
        <end position="144"/>
    </location>
</feature>
<dbReference type="Proteomes" id="UP000324159">
    <property type="component" value="Unassembled WGS sequence"/>
</dbReference>
<proteinExistence type="predicted"/>